<dbReference type="CDD" id="cd23992">
    <property type="entry name" value="PBP_GOBP"/>
    <property type="match status" value="1"/>
</dbReference>
<dbReference type="GO" id="GO:0005549">
    <property type="term" value="F:odorant binding"/>
    <property type="evidence" value="ECO:0007669"/>
    <property type="project" value="InterPro"/>
</dbReference>
<protein>
    <submittedName>
        <fullName evidence="2">Odorant binding protein 31</fullName>
    </submittedName>
</protein>
<dbReference type="AlphaFoldDB" id="A0A8T9EGQ8"/>
<sequence>MKSAIIAFAILAYVLATPEYTDEYMQVHDICQADARYRIDDLSVFIELETEKKPVSQVKFPSNFNAHMGCMYSNLGLFDKNGDIIIDIAADKLKTFFFNPALAPQIVTACGGIANESDDLDETSGLFYLCILDYFA</sequence>
<feature type="chain" id="PRO_5035800432" evidence="1">
    <location>
        <begin position="17"/>
        <end position="136"/>
    </location>
</feature>
<reference evidence="2" key="1">
    <citation type="submission" date="2020-10" db="EMBL/GenBank/DDBJ databases">
        <title>Functional analysis of odorant-binding proteins in sweet potato weevil (Cylas formicarius).</title>
        <authorList>
            <person name="Hua J."/>
            <person name="Huang Y."/>
            <person name="Li H."/>
            <person name="Li Y."/>
            <person name="Wu C."/>
            <person name="Chen T."/>
        </authorList>
    </citation>
    <scope>NUCLEOTIDE SEQUENCE</scope>
</reference>
<evidence type="ECO:0000256" key="1">
    <source>
        <dbReference type="SAM" id="SignalP"/>
    </source>
</evidence>
<organism evidence="2">
    <name type="scientific">Cylas formicarius</name>
    <name type="common">Sweet potato weevil</name>
    <name type="synonym">Attelabus formicarius</name>
    <dbReference type="NCBI Taxonomy" id="197179"/>
    <lineage>
        <taxon>Eukaryota</taxon>
        <taxon>Metazoa</taxon>
        <taxon>Ecdysozoa</taxon>
        <taxon>Arthropoda</taxon>
        <taxon>Hexapoda</taxon>
        <taxon>Insecta</taxon>
        <taxon>Pterygota</taxon>
        <taxon>Neoptera</taxon>
        <taxon>Endopterygota</taxon>
        <taxon>Coleoptera</taxon>
        <taxon>Polyphaga</taxon>
        <taxon>Cucujiformia</taxon>
        <taxon>Brentidae</taxon>
        <taxon>Cyladinae</taxon>
        <taxon>Cylas</taxon>
    </lineage>
</organism>
<dbReference type="Pfam" id="PF01395">
    <property type="entry name" value="PBP_GOBP"/>
    <property type="match status" value="1"/>
</dbReference>
<dbReference type="InterPro" id="IPR036728">
    <property type="entry name" value="PBP_GOBP_sf"/>
</dbReference>
<evidence type="ECO:0000313" key="2">
    <source>
        <dbReference type="EMBL" id="UNA06115.1"/>
    </source>
</evidence>
<gene>
    <name evidence="2" type="primary">OBP31</name>
</gene>
<proteinExistence type="evidence at transcript level"/>
<dbReference type="EMBL" id="MW091424">
    <property type="protein sequence ID" value="UNA06115.1"/>
    <property type="molecule type" value="mRNA"/>
</dbReference>
<keyword evidence="1" id="KW-0732">Signal</keyword>
<dbReference type="Gene3D" id="1.10.238.20">
    <property type="entry name" value="Pheromone/general odorant binding protein domain"/>
    <property type="match status" value="1"/>
</dbReference>
<dbReference type="InterPro" id="IPR006170">
    <property type="entry name" value="PBP/GOBP"/>
</dbReference>
<feature type="signal peptide" evidence="1">
    <location>
        <begin position="1"/>
        <end position="16"/>
    </location>
</feature>
<name>A0A8T9EGQ8_CYLFO</name>
<accession>A0A8T9EGQ8</accession>
<dbReference type="SUPFAM" id="SSF47565">
    <property type="entry name" value="Insect pheromone/odorant-binding proteins"/>
    <property type="match status" value="1"/>
</dbReference>